<evidence type="ECO:0000256" key="2">
    <source>
        <dbReference type="SAM" id="Phobius"/>
    </source>
</evidence>
<keyword evidence="2" id="KW-0812">Transmembrane</keyword>
<keyword evidence="2" id="KW-1133">Transmembrane helix</keyword>
<feature type="compositionally biased region" description="Basic and acidic residues" evidence="1">
    <location>
        <begin position="56"/>
        <end position="70"/>
    </location>
</feature>
<dbReference type="Proteomes" id="UP000039865">
    <property type="component" value="Unassembled WGS sequence"/>
</dbReference>
<keyword evidence="2" id="KW-0472">Membrane</keyword>
<evidence type="ECO:0000313" key="4">
    <source>
        <dbReference type="Proteomes" id="UP000039865"/>
    </source>
</evidence>
<protein>
    <submittedName>
        <fullName evidence="3">Uncharacterized protein</fullName>
    </submittedName>
</protein>
<feature type="region of interest" description="Disordered" evidence="1">
    <location>
        <begin position="47"/>
        <end position="70"/>
    </location>
</feature>
<accession>A0A078AFU3</accession>
<dbReference type="AlphaFoldDB" id="A0A078AFU3"/>
<dbReference type="InParanoid" id="A0A078AFU3"/>
<name>A0A078AFU3_STYLE</name>
<keyword evidence="4" id="KW-1185">Reference proteome</keyword>
<evidence type="ECO:0000256" key="1">
    <source>
        <dbReference type="SAM" id="MobiDB-lite"/>
    </source>
</evidence>
<organism evidence="3 4">
    <name type="scientific">Stylonychia lemnae</name>
    <name type="common">Ciliate</name>
    <dbReference type="NCBI Taxonomy" id="5949"/>
    <lineage>
        <taxon>Eukaryota</taxon>
        <taxon>Sar</taxon>
        <taxon>Alveolata</taxon>
        <taxon>Ciliophora</taxon>
        <taxon>Intramacronucleata</taxon>
        <taxon>Spirotrichea</taxon>
        <taxon>Stichotrichia</taxon>
        <taxon>Sporadotrichida</taxon>
        <taxon>Oxytrichidae</taxon>
        <taxon>Stylonychinae</taxon>
        <taxon>Stylonychia</taxon>
    </lineage>
</organism>
<feature type="region of interest" description="Disordered" evidence="1">
    <location>
        <begin position="111"/>
        <end position="132"/>
    </location>
</feature>
<feature type="transmembrane region" description="Helical" evidence="2">
    <location>
        <begin position="15"/>
        <end position="37"/>
    </location>
</feature>
<dbReference type="EMBL" id="CCKQ01009642">
    <property type="protein sequence ID" value="CDW81140.1"/>
    <property type="molecule type" value="Genomic_DNA"/>
</dbReference>
<evidence type="ECO:0000313" key="3">
    <source>
        <dbReference type="EMBL" id="CDW81140.1"/>
    </source>
</evidence>
<reference evidence="3 4" key="1">
    <citation type="submission" date="2014-06" db="EMBL/GenBank/DDBJ databases">
        <authorList>
            <person name="Swart Estienne"/>
        </authorList>
    </citation>
    <scope>NUCLEOTIDE SEQUENCE [LARGE SCALE GENOMIC DNA]</scope>
    <source>
        <strain evidence="3 4">130c</strain>
    </source>
</reference>
<gene>
    <name evidence="3" type="primary">Contig17173.g18295</name>
    <name evidence="3" type="ORF">STYLEM_10150</name>
</gene>
<sequence>MSSDGNCMGIKRPSLFFVIFDFIIFIVLIIGLLQIAYSADNNKAAKQKNGRNRFGSLDEEKKSKDKDKFSDSSMKLDSIVDNTLMDMITNNINGEGALQDMESMPDNTDFSNIGGGDSPFQHSRKRGESELSQQQMNRILFTFQSDNNFFEMKRPRIQSEINLHRFDEVRNNGIIRTNSSMKKQRRPTYSFHSNRTKISIAHSANSDAIINDDSVYGISQERRRKLTMVLFGSPIIEDDNDQSQKSFKLDSGQQSPYDEIRISDEDVAVGRSSIIKCKTLR</sequence>
<proteinExistence type="predicted"/>